<evidence type="ECO:0000259" key="7">
    <source>
        <dbReference type="Pfam" id="PF00724"/>
    </source>
</evidence>
<evidence type="ECO:0000313" key="9">
    <source>
        <dbReference type="Proteomes" id="UP000198878"/>
    </source>
</evidence>
<sequence>MSLILYVSRLFSPITVRGRTLPNRAWVSPMCQYSATDGVPGDWHLVHLGQFATGGAGLVMTEATAVTPEGRISPQDTGIWNDTQVEAWRRIVDFVHGQGTAIGMQLGHAGRKGSAHRPWEGPGSVPPAEGGWESVGPSATAFGQYAVPRALTTAEVEALPEAFAEAARRAESAGFDVLELHFAHGYLVHQFLSPLSNTRTDRYGGDFEGRTRLALEIADAVRATTDVPLFARLSATDWTEGGWTLDDSVRLAKLLAERGIDLIDTSTGGNNPAADIPVGPGYQVPFAERIRAETGLPTGAVGMITDPRQAEEIIENDQADVVFLARALLRDPHWPLRAANALGADVPWPDQYARAKSWH</sequence>
<dbReference type="Proteomes" id="UP000198878">
    <property type="component" value="Unassembled WGS sequence"/>
</dbReference>
<evidence type="ECO:0000256" key="5">
    <source>
        <dbReference type="ARBA" id="ARBA00023002"/>
    </source>
</evidence>
<dbReference type="EMBL" id="FNUJ01000004">
    <property type="protein sequence ID" value="SEF29060.1"/>
    <property type="molecule type" value="Genomic_DNA"/>
</dbReference>
<dbReference type="GO" id="GO:0003959">
    <property type="term" value="F:NADPH dehydrogenase activity"/>
    <property type="evidence" value="ECO:0007669"/>
    <property type="project" value="InterPro"/>
</dbReference>
<dbReference type="STRING" id="218821.SAMN05421837_104520"/>
<evidence type="ECO:0000256" key="3">
    <source>
        <dbReference type="ARBA" id="ARBA00022643"/>
    </source>
</evidence>
<dbReference type="AlphaFoldDB" id="A0A1H5QSH0"/>
<evidence type="ECO:0000256" key="4">
    <source>
        <dbReference type="ARBA" id="ARBA00022857"/>
    </source>
</evidence>
<evidence type="ECO:0000256" key="6">
    <source>
        <dbReference type="SAM" id="MobiDB-lite"/>
    </source>
</evidence>
<keyword evidence="5" id="KW-0560">Oxidoreductase</keyword>
<dbReference type="Gene3D" id="3.20.20.70">
    <property type="entry name" value="Aldolase class I"/>
    <property type="match status" value="1"/>
</dbReference>
<keyword evidence="2" id="KW-0285">Flavoprotein</keyword>
<dbReference type="InterPro" id="IPR044152">
    <property type="entry name" value="YqjM-like"/>
</dbReference>
<dbReference type="SUPFAM" id="SSF51395">
    <property type="entry name" value="FMN-linked oxidoreductases"/>
    <property type="match status" value="1"/>
</dbReference>
<comment type="cofactor">
    <cofactor evidence="1">
        <name>FMN</name>
        <dbReference type="ChEBI" id="CHEBI:58210"/>
    </cofactor>
</comment>
<feature type="region of interest" description="Disordered" evidence="6">
    <location>
        <begin position="108"/>
        <end position="129"/>
    </location>
</feature>
<evidence type="ECO:0000256" key="1">
    <source>
        <dbReference type="ARBA" id="ARBA00001917"/>
    </source>
</evidence>
<gene>
    <name evidence="8" type="ORF">SAMN05421837_104520</name>
</gene>
<accession>A0A1H5QSH0</accession>
<keyword evidence="9" id="KW-1185">Reference proteome</keyword>
<proteinExistence type="predicted"/>
<organism evidence="8 9">
    <name type="scientific">Amycolatopsis pretoriensis</name>
    <dbReference type="NCBI Taxonomy" id="218821"/>
    <lineage>
        <taxon>Bacteria</taxon>
        <taxon>Bacillati</taxon>
        <taxon>Actinomycetota</taxon>
        <taxon>Actinomycetes</taxon>
        <taxon>Pseudonocardiales</taxon>
        <taxon>Pseudonocardiaceae</taxon>
        <taxon>Amycolatopsis</taxon>
    </lineage>
</organism>
<dbReference type="InterPro" id="IPR013785">
    <property type="entry name" value="Aldolase_TIM"/>
</dbReference>
<name>A0A1H5QSH0_9PSEU</name>
<keyword evidence="4" id="KW-0521">NADP</keyword>
<dbReference type="PANTHER" id="PTHR43303:SF4">
    <property type="entry name" value="NADPH DEHYDROGENASE C23G7.10C-RELATED"/>
    <property type="match status" value="1"/>
</dbReference>
<evidence type="ECO:0000256" key="2">
    <source>
        <dbReference type="ARBA" id="ARBA00022630"/>
    </source>
</evidence>
<protein>
    <submittedName>
        <fullName evidence="8">2,4-dienoyl-CoA reductase</fullName>
    </submittedName>
</protein>
<keyword evidence="3" id="KW-0288">FMN</keyword>
<dbReference type="GO" id="GO:0010181">
    <property type="term" value="F:FMN binding"/>
    <property type="evidence" value="ECO:0007669"/>
    <property type="project" value="InterPro"/>
</dbReference>
<dbReference type="Pfam" id="PF00724">
    <property type="entry name" value="Oxidored_FMN"/>
    <property type="match status" value="1"/>
</dbReference>
<reference evidence="9" key="1">
    <citation type="submission" date="2016-10" db="EMBL/GenBank/DDBJ databases">
        <authorList>
            <person name="Varghese N."/>
            <person name="Submissions S."/>
        </authorList>
    </citation>
    <scope>NUCLEOTIDE SEQUENCE [LARGE SCALE GENOMIC DNA]</scope>
    <source>
        <strain evidence="9">DSM 44654</strain>
    </source>
</reference>
<evidence type="ECO:0000313" key="8">
    <source>
        <dbReference type="EMBL" id="SEF29060.1"/>
    </source>
</evidence>
<dbReference type="PANTHER" id="PTHR43303">
    <property type="entry name" value="NADPH DEHYDROGENASE C23G7.10C-RELATED"/>
    <property type="match status" value="1"/>
</dbReference>
<dbReference type="CDD" id="cd02932">
    <property type="entry name" value="OYE_YqiM_FMN"/>
    <property type="match status" value="1"/>
</dbReference>
<dbReference type="GO" id="GO:0050661">
    <property type="term" value="F:NADP binding"/>
    <property type="evidence" value="ECO:0007669"/>
    <property type="project" value="InterPro"/>
</dbReference>
<dbReference type="InterPro" id="IPR001155">
    <property type="entry name" value="OxRdtase_FMN_N"/>
</dbReference>
<feature type="domain" description="NADH:flavin oxidoreductase/NADH oxidase N-terminal" evidence="7">
    <location>
        <begin position="10"/>
        <end position="341"/>
    </location>
</feature>